<organism evidence="7 8">
    <name type="scientific">Zosterops lateralis melanops</name>
    <dbReference type="NCBI Taxonomy" id="1220523"/>
    <lineage>
        <taxon>Eukaryota</taxon>
        <taxon>Metazoa</taxon>
        <taxon>Chordata</taxon>
        <taxon>Craniata</taxon>
        <taxon>Vertebrata</taxon>
        <taxon>Euteleostomi</taxon>
        <taxon>Archelosauria</taxon>
        <taxon>Archosauria</taxon>
        <taxon>Dinosauria</taxon>
        <taxon>Saurischia</taxon>
        <taxon>Theropoda</taxon>
        <taxon>Coelurosauria</taxon>
        <taxon>Aves</taxon>
        <taxon>Neognathae</taxon>
        <taxon>Neoaves</taxon>
        <taxon>Telluraves</taxon>
        <taxon>Australaves</taxon>
        <taxon>Passeriformes</taxon>
        <taxon>Sylvioidea</taxon>
        <taxon>Zosteropidae</taxon>
        <taxon>Zosterops</taxon>
    </lineage>
</organism>
<keyword evidence="2" id="KW-0677">Repeat</keyword>
<dbReference type="SUPFAM" id="SSF49503">
    <property type="entry name" value="Cupredoxins"/>
    <property type="match status" value="6"/>
</dbReference>
<evidence type="ECO:0000256" key="1">
    <source>
        <dbReference type="ARBA" id="ARBA00010609"/>
    </source>
</evidence>
<keyword evidence="4" id="KW-0325">Glycoprotein</keyword>
<proteinExistence type="inferred from homology"/>
<evidence type="ECO:0000259" key="6">
    <source>
        <dbReference type="Pfam" id="PF07732"/>
    </source>
</evidence>
<evidence type="ECO:0000256" key="4">
    <source>
        <dbReference type="ARBA" id="ARBA00023180"/>
    </source>
</evidence>
<reference evidence="7" key="1">
    <citation type="submission" date="2025-08" db="UniProtKB">
        <authorList>
            <consortium name="Ensembl"/>
        </authorList>
    </citation>
    <scope>IDENTIFICATION</scope>
</reference>
<dbReference type="Ensembl" id="ENSZLMT00000006554.1">
    <property type="protein sequence ID" value="ENSZLMP00000006366.1"/>
    <property type="gene ID" value="ENSZLMG00000004491.1"/>
</dbReference>
<dbReference type="CDD" id="cd14450">
    <property type="entry name" value="CuRO_3_FV_like"/>
    <property type="match status" value="1"/>
</dbReference>
<keyword evidence="8" id="KW-1185">Reference proteome</keyword>
<sequence>LKVMYTLVVHLKNMADKPVSIHPQGLIYSKNEEGSLYDDRTSPAEKRDDAVLPGQLYTYVWDISEEVGPREADLPCLTYAYYSHENMAMDFNSGLIGALLICKKGSLNEDGSQKHFDREYVLMFGVFDENKSWQRSASVKYTINGYTDGTLPDLEACAYDNISWHLIGMSSKPEIFSIHVNGQSMEQKHRRVSAVNLVGGASTTVNMTVTEEGRWLISSLVQKHLQEVKKSRLSYRERLMVKTWEYFIAAEEVTWDYAPNIPDTLDRHYKSQRLDNFSNIIGKRYKKAIFRQYADASFTKRLENPRPKETGILGPVIRAQINDKIVFKNKASRPYSIYFHGVTLAKNAEGADYPLDPTSNGTQSRGVEPGKTYTYEWKIAKTDQPTAQDAQCITRLYHSAVNIERDIASGLVGPLLICKSEALTQKGVQKKADEEQQAMFAVFDENKSWYLEDNIKEYCSNPATVKRDDPKFYNSNVMHSEWDTEMNDRKSYMNLSTQCLLVLRRTCDQGIVQRWHFFSVGTHDEIVSVRLAGHSFLYQGKFEDTLSLFPMSGESVTVEMDNGGKWWNCNISQNPDDIAEHYLRSRGNERRYYIAAKEVCWNYAGYKKRFHQHCYFRFTVWDFNWSFPCSTMRNDKTCKDGSRRKVIFQSYTDSTFTTLQDEDEYTEHLGILGPVIRAEVDDVIQVHFKNLASRPYSLHAHGVLYEKSSEVKPNNSYIYVWYASRRSGPVQSEATCRSWIYYSDLNLKDIQSGLIGPILICEKGAFSKSNSSRTYIRDFFLLFMVFDEEKSWYFDKHSGRPCNEKTQEKQQSINGITYDLQGLRMYEGETVRWHLLNMGGPKDIHVVHFHGQTFIEQGKPEHQLELTSLHDVINTAHYTAQHCN</sequence>
<accession>A0A8D2NXQ3</accession>
<comment type="similarity">
    <text evidence="1">Belongs to the multicopper oxidase family.</text>
</comment>
<dbReference type="Pfam" id="PF07732">
    <property type="entry name" value="Cu-oxidase_3"/>
    <property type="match status" value="1"/>
</dbReference>
<name>A0A8D2NXQ3_ZOSLA</name>
<dbReference type="InterPro" id="IPR008972">
    <property type="entry name" value="Cupredoxin"/>
</dbReference>
<protein>
    <recommendedName>
        <fullName evidence="6">Plastocyanin-like domain-containing protein</fullName>
    </recommendedName>
</protein>
<evidence type="ECO:0000313" key="8">
    <source>
        <dbReference type="Proteomes" id="UP000694401"/>
    </source>
</evidence>
<dbReference type="InterPro" id="IPR011707">
    <property type="entry name" value="Cu-oxidase-like_N"/>
</dbReference>
<reference evidence="7" key="2">
    <citation type="submission" date="2025-09" db="UniProtKB">
        <authorList>
            <consortium name="Ensembl"/>
        </authorList>
    </citation>
    <scope>IDENTIFICATION</scope>
</reference>
<dbReference type="InterPro" id="IPR024715">
    <property type="entry name" value="Factor_5/8-like"/>
</dbReference>
<dbReference type="Gene3D" id="2.60.40.420">
    <property type="entry name" value="Cupredoxins - blue copper proteins"/>
    <property type="match status" value="5"/>
</dbReference>
<feature type="domain" description="Plastocyanin-like" evidence="6">
    <location>
        <begin position="312"/>
        <end position="419"/>
    </location>
</feature>
<evidence type="ECO:0000256" key="3">
    <source>
        <dbReference type="ARBA" id="ARBA00023157"/>
    </source>
</evidence>
<dbReference type="PIRSF" id="PIRSF000354">
    <property type="entry name" value="Factors_V_VIII"/>
    <property type="match status" value="1"/>
</dbReference>
<dbReference type="FunFam" id="2.60.40.420:FF:000028">
    <property type="entry name" value="Ceruloplasmin"/>
    <property type="match status" value="1"/>
</dbReference>
<feature type="disulfide bond" evidence="5">
    <location>
        <begin position="76"/>
        <end position="102"/>
    </location>
</feature>
<keyword evidence="3 5" id="KW-1015">Disulfide bond</keyword>
<dbReference type="AlphaFoldDB" id="A0A8D2NXQ3"/>
<dbReference type="PANTHER" id="PTHR46806:SF10">
    <property type="entry name" value="COAGULATION FACTOR V"/>
    <property type="match status" value="1"/>
</dbReference>
<evidence type="ECO:0000256" key="2">
    <source>
        <dbReference type="ARBA" id="ARBA00022737"/>
    </source>
</evidence>
<dbReference type="PANTHER" id="PTHR46806">
    <property type="entry name" value="F5/8 TYPE C DOMAIN-CONTAINING PROTEIN"/>
    <property type="match status" value="1"/>
</dbReference>
<dbReference type="GO" id="GO:0005886">
    <property type="term" value="C:plasma membrane"/>
    <property type="evidence" value="ECO:0007669"/>
    <property type="project" value="TreeGrafter"/>
</dbReference>
<dbReference type="Proteomes" id="UP000694401">
    <property type="component" value="Unassembled WGS sequence"/>
</dbReference>
<dbReference type="InterPro" id="IPR050633">
    <property type="entry name" value="Neuropilin_MCO_CoagFactor"/>
</dbReference>
<evidence type="ECO:0000256" key="5">
    <source>
        <dbReference type="PIRSR" id="PIRSR000354-1"/>
    </source>
</evidence>
<evidence type="ECO:0000313" key="7">
    <source>
        <dbReference type="Ensembl" id="ENSZLMP00000006366.1"/>
    </source>
</evidence>
<dbReference type="GO" id="GO:0005507">
    <property type="term" value="F:copper ion binding"/>
    <property type="evidence" value="ECO:0007669"/>
    <property type="project" value="InterPro"/>
</dbReference>
<feature type="disulfide bond" evidence="5">
    <location>
        <begin position="392"/>
        <end position="418"/>
    </location>
</feature>
<dbReference type="GO" id="GO:0038023">
    <property type="term" value="F:signaling receptor activity"/>
    <property type="evidence" value="ECO:0007669"/>
    <property type="project" value="TreeGrafter"/>
</dbReference>